<accession>A0A1H6CR58</accession>
<feature type="transmembrane region" description="Helical" evidence="11">
    <location>
        <begin position="126"/>
        <end position="147"/>
    </location>
</feature>
<dbReference type="Pfam" id="PF06965">
    <property type="entry name" value="Na_H_antiport_1"/>
    <property type="match status" value="1"/>
</dbReference>
<feature type="transmembrane region" description="Helical" evidence="11">
    <location>
        <begin position="209"/>
        <end position="237"/>
    </location>
</feature>
<dbReference type="GO" id="GO:0005886">
    <property type="term" value="C:plasma membrane"/>
    <property type="evidence" value="ECO:0007669"/>
    <property type="project" value="UniProtKB-SubCell"/>
</dbReference>
<feature type="transmembrane region" description="Helical" evidence="11">
    <location>
        <begin position="181"/>
        <end position="197"/>
    </location>
</feature>
<evidence type="ECO:0000256" key="1">
    <source>
        <dbReference type="ARBA" id="ARBA00004429"/>
    </source>
</evidence>
<evidence type="ECO:0000256" key="4">
    <source>
        <dbReference type="ARBA" id="ARBA00022475"/>
    </source>
</evidence>
<feature type="transmembrane region" description="Helical" evidence="11">
    <location>
        <begin position="154"/>
        <end position="175"/>
    </location>
</feature>
<dbReference type="RefSeq" id="WP_235030169.1">
    <property type="nucleotide sequence ID" value="NZ_FNVT01000004.1"/>
</dbReference>
<keyword evidence="9 11" id="KW-0472">Membrane</keyword>
<keyword evidence="5 11" id="KW-0812">Transmembrane</keyword>
<protein>
    <recommendedName>
        <fullName evidence="11">Na(+)/H(+) antiporter NhaA</fullName>
    </recommendedName>
    <alternativeName>
        <fullName evidence="11">Sodium/proton antiporter NhaA</fullName>
    </alternativeName>
</protein>
<dbReference type="PANTHER" id="PTHR30341:SF0">
    <property type="entry name" value="NA(+)_H(+) ANTIPORTER NHAA"/>
    <property type="match status" value="1"/>
</dbReference>
<dbReference type="AlphaFoldDB" id="A0A1H6CR58"/>
<feature type="transmembrane region" description="Helical" evidence="11">
    <location>
        <begin position="91"/>
        <end position="114"/>
    </location>
</feature>
<evidence type="ECO:0000256" key="8">
    <source>
        <dbReference type="ARBA" id="ARBA00023065"/>
    </source>
</evidence>
<comment type="subcellular location">
    <subcellularLocation>
        <location evidence="1">Cell inner membrane</location>
        <topology evidence="1">Multi-pass membrane protein</topology>
    </subcellularLocation>
    <subcellularLocation>
        <location evidence="11">Cell membrane</location>
        <topology evidence="11">Multi-pass membrane protein</topology>
    </subcellularLocation>
</comment>
<comment type="similarity">
    <text evidence="11">Belongs to the NhaA Na(+)/H(+) (TC 2.A.33) antiporter family.</text>
</comment>
<feature type="transmembrane region" description="Helical" evidence="11">
    <location>
        <begin position="21"/>
        <end position="39"/>
    </location>
</feature>
<name>A0A1H6CR58_9ACTN</name>
<proteinExistence type="inferred from homology"/>
<sequence>MRTDKPGGRYARALAEALRTETIGGVIMLVATFAALIWANISLETYDAIRETRLGPLELIEWAQNGLLTIFFFVAGVEVKEEFVHGELANLRKAALPIIASLSGMVVPALVYLAVSRGARDAAAGWAIPTATDIAFALAVLAVTASAMPAALRAFLLTCAVVDDLGAITIIAAFYTDHLNVVALLTGAALIGAYGLLQRKCVTTTPWLLVPLAVAAWWAVELSGVHATVAGVALGLLTRVHPAGGEERSPSEAADHYLRPVSAGLAVPVFAFLSAGVKLDGPSLGAIFSDRVVLGVIAGLVLGKFLGVFGGAWLSVRLGLARLSEELHWRDMAAVSLLAGVGFTVSLLIGDLAYGDDRQRAEAVTTGILAASLVASVLAAVLLHIRVRKRRIALDDV</sequence>
<feature type="transmembrane region" description="Helical" evidence="11">
    <location>
        <begin position="334"/>
        <end position="354"/>
    </location>
</feature>
<evidence type="ECO:0000313" key="13">
    <source>
        <dbReference type="Proteomes" id="UP000236732"/>
    </source>
</evidence>
<evidence type="ECO:0000313" key="12">
    <source>
        <dbReference type="EMBL" id="SEG75193.1"/>
    </source>
</evidence>
<evidence type="ECO:0000256" key="2">
    <source>
        <dbReference type="ARBA" id="ARBA00022448"/>
    </source>
</evidence>
<keyword evidence="8 11" id="KW-0406">Ion transport</keyword>
<dbReference type="GO" id="GO:0006885">
    <property type="term" value="P:regulation of pH"/>
    <property type="evidence" value="ECO:0007669"/>
    <property type="project" value="UniProtKB-UniRule"/>
</dbReference>
<feature type="transmembrane region" description="Helical" evidence="11">
    <location>
        <begin position="257"/>
        <end position="279"/>
    </location>
</feature>
<dbReference type="Gene3D" id="1.20.1530.10">
    <property type="entry name" value="Na+/H+ antiporter like domain"/>
    <property type="match status" value="1"/>
</dbReference>
<evidence type="ECO:0000256" key="10">
    <source>
        <dbReference type="ARBA" id="ARBA00023201"/>
    </source>
</evidence>
<keyword evidence="4 11" id="KW-1003">Cell membrane</keyword>
<evidence type="ECO:0000256" key="9">
    <source>
        <dbReference type="ARBA" id="ARBA00023136"/>
    </source>
</evidence>
<dbReference type="InterPro" id="IPR023171">
    <property type="entry name" value="Na/H_antiporter_dom_sf"/>
</dbReference>
<comment type="function">
    <text evidence="11">Na(+)/H(+) antiporter that extrudes sodium in exchange for external protons.</text>
</comment>
<keyword evidence="2 11" id="KW-0813">Transport</keyword>
<comment type="catalytic activity">
    <reaction evidence="11">
        <text>Na(+)(in) + 2 H(+)(out) = Na(+)(out) + 2 H(+)(in)</text>
        <dbReference type="Rhea" id="RHEA:29251"/>
        <dbReference type="ChEBI" id="CHEBI:15378"/>
        <dbReference type="ChEBI" id="CHEBI:29101"/>
    </reaction>
</comment>
<evidence type="ECO:0000256" key="3">
    <source>
        <dbReference type="ARBA" id="ARBA00022449"/>
    </source>
</evidence>
<feature type="transmembrane region" description="Helical" evidence="11">
    <location>
        <begin position="291"/>
        <end position="314"/>
    </location>
</feature>
<evidence type="ECO:0000256" key="11">
    <source>
        <dbReference type="HAMAP-Rule" id="MF_01844"/>
    </source>
</evidence>
<keyword evidence="6 11" id="KW-1133">Transmembrane helix</keyword>
<dbReference type="PANTHER" id="PTHR30341">
    <property type="entry name" value="SODIUM ION/PROTON ANTIPORTER NHAA-RELATED"/>
    <property type="match status" value="1"/>
</dbReference>
<dbReference type="NCBIfam" id="TIGR00773">
    <property type="entry name" value="NhaA"/>
    <property type="match status" value="1"/>
</dbReference>
<keyword evidence="7 11" id="KW-0915">Sodium</keyword>
<dbReference type="HAMAP" id="MF_01844">
    <property type="entry name" value="NhaA"/>
    <property type="match status" value="1"/>
</dbReference>
<feature type="transmembrane region" description="Helical" evidence="11">
    <location>
        <begin position="366"/>
        <end position="387"/>
    </location>
</feature>
<organism evidence="12 13">
    <name type="scientific">Nonomuraea solani</name>
    <dbReference type="NCBI Taxonomy" id="1144553"/>
    <lineage>
        <taxon>Bacteria</taxon>
        <taxon>Bacillati</taxon>
        <taxon>Actinomycetota</taxon>
        <taxon>Actinomycetes</taxon>
        <taxon>Streptosporangiales</taxon>
        <taxon>Streptosporangiaceae</taxon>
        <taxon>Nonomuraea</taxon>
    </lineage>
</organism>
<gene>
    <name evidence="11" type="primary">nhaA</name>
    <name evidence="12" type="ORF">SAMN05444920_104257</name>
</gene>
<reference evidence="12 13" key="1">
    <citation type="submission" date="2016-10" db="EMBL/GenBank/DDBJ databases">
        <authorList>
            <person name="de Groot N.N."/>
        </authorList>
    </citation>
    <scope>NUCLEOTIDE SEQUENCE [LARGE SCALE GENOMIC DNA]</scope>
    <source>
        <strain evidence="12 13">CGMCC 4.7037</strain>
    </source>
</reference>
<keyword evidence="13" id="KW-1185">Reference proteome</keyword>
<dbReference type="EMBL" id="FNVT01000004">
    <property type="protein sequence ID" value="SEG75193.1"/>
    <property type="molecule type" value="Genomic_DNA"/>
</dbReference>
<keyword evidence="10 11" id="KW-0739">Sodium transport</keyword>
<keyword evidence="3 11" id="KW-0050">Antiport</keyword>
<dbReference type="Proteomes" id="UP000236732">
    <property type="component" value="Unassembled WGS sequence"/>
</dbReference>
<dbReference type="GO" id="GO:0015385">
    <property type="term" value="F:sodium:proton antiporter activity"/>
    <property type="evidence" value="ECO:0007669"/>
    <property type="project" value="UniProtKB-UniRule"/>
</dbReference>
<evidence type="ECO:0000256" key="7">
    <source>
        <dbReference type="ARBA" id="ARBA00023053"/>
    </source>
</evidence>
<evidence type="ECO:0000256" key="6">
    <source>
        <dbReference type="ARBA" id="ARBA00022989"/>
    </source>
</evidence>
<evidence type="ECO:0000256" key="5">
    <source>
        <dbReference type="ARBA" id="ARBA00022692"/>
    </source>
</evidence>
<dbReference type="InterPro" id="IPR004670">
    <property type="entry name" value="NhaA"/>
</dbReference>